<proteinExistence type="inferred from homology"/>
<dbReference type="InterPro" id="IPR039424">
    <property type="entry name" value="SBP_5"/>
</dbReference>
<dbReference type="GO" id="GO:0042597">
    <property type="term" value="C:periplasmic space"/>
    <property type="evidence" value="ECO:0007669"/>
    <property type="project" value="UniProtKB-ARBA"/>
</dbReference>
<reference evidence="8 9" key="1">
    <citation type="submission" date="2020-04" db="EMBL/GenBank/DDBJ databases">
        <title>MicrobeNet Type strains.</title>
        <authorList>
            <person name="Nicholson A.C."/>
        </authorList>
    </citation>
    <scope>NUCLEOTIDE SEQUENCE [LARGE SCALE GENOMIC DNA]</scope>
    <source>
        <strain evidence="8 9">ATCC 23612</strain>
    </source>
</reference>
<keyword evidence="4" id="KW-0732">Signal</keyword>
<dbReference type="PIRSF" id="PIRSF002741">
    <property type="entry name" value="MppA"/>
    <property type="match status" value="1"/>
</dbReference>
<dbReference type="InterPro" id="IPR030678">
    <property type="entry name" value="Peptide/Ni-bd"/>
</dbReference>
<dbReference type="AlphaFoldDB" id="A0A7X6MEL1"/>
<dbReference type="GO" id="GO:1904680">
    <property type="term" value="F:peptide transmembrane transporter activity"/>
    <property type="evidence" value="ECO:0007669"/>
    <property type="project" value="TreeGrafter"/>
</dbReference>
<dbReference type="Gene3D" id="3.10.105.10">
    <property type="entry name" value="Dipeptide-binding Protein, Domain 3"/>
    <property type="match status" value="1"/>
</dbReference>
<dbReference type="GO" id="GO:0043190">
    <property type="term" value="C:ATP-binding cassette (ABC) transporter complex"/>
    <property type="evidence" value="ECO:0007669"/>
    <property type="project" value="InterPro"/>
</dbReference>
<dbReference type="RefSeq" id="WP_061079535.1">
    <property type="nucleotide sequence ID" value="NZ_JAAXPG010000018.1"/>
</dbReference>
<name>A0A7X6MEL1_9ACTN</name>
<feature type="domain" description="Solute-binding protein family 5" evidence="7">
    <location>
        <begin position="121"/>
        <end position="500"/>
    </location>
</feature>
<evidence type="ECO:0000256" key="5">
    <source>
        <dbReference type="SAM" id="MobiDB-lite"/>
    </source>
</evidence>
<dbReference type="Proteomes" id="UP000553209">
    <property type="component" value="Unassembled WGS sequence"/>
</dbReference>
<dbReference type="Gene3D" id="3.40.190.10">
    <property type="entry name" value="Periplasmic binding protein-like II"/>
    <property type="match status" value="1"/>
</dbReference>
<comment type="caution">
    <text evidence="8">The sequence shown here is derived from an EMBL/GenBank/DDBJ whole genome shotgun (WGS) entry which is preliminary data.</text>
</comment>
<dbReference type="PANTHER" id="PTHR30290">
    <property type="entry name" value="PERIPLASMIC BINDING COMPONENT OF ABC TRANSPORTER"/>
    <property type="match status" value="1"/>
</dbReference>
<dbReference type="EMBL" id="JAAXPG010000018">
    <property type="protein sequence ID" value="NKY99792.1"/>
    <property type="molecule type" value="Genomic_DNA"/>
</dbReference>
<evidence type="ECO:0000256" key="1">
    <source>
        <dbReference type="ARBA" id="ARBA00004196"/>
    </source>
</evidence>
<feature type="transmembrane region" description="Helical" evidence="6">
    <location>
        <begin position="616"/>
        <end position="638"/>
    </location>
</feature>
<dbReference type="PANTHER" id="PTHR30290:SF10">
    <property type="entry name" value="PERIPLASMIC OLIGOPEPTIDE-BINDING PROTEIN-RELATED"/>
    <property type="match status" value="1"/>
</dbReference>
<evidence type="ECO:0000313" key="8">
    <source>
        <dbReference type="EMBL" id="NKY99792.1"/>
    </source>
</evidence>
<keyword evidence="6" id="KW-0472">Membrane</keyword>
<organism evidence="8 9">
    <name type="scientific">Nocardiopsis alborubida</name>
    <dbReference type="NCBI Taxonomy" id="146802"/>
    <lineage>
        <taxon>Bacteria</taxon>
        <taxon>Bacillati</taxon>
        <taxon>Actinomycetota</taxon>
        <taxon>Actinomycetes</taxon>
        <taxon>Streptosporangiales</taxon>
        <taxon>Nocardiopsidaceae</taxon>
        <taxon>Nocardiopsis</taxon>
    </lineage>
</organism>
<evidence type="ECO:0000256" key="3">
    <source>
        <dbReference type="ARBA" id="ARBA00022448"/>
    </source>
</evidence>
<dbReference type="SUPFAM" id="SSF53850">
    <property type="entry name" value="Periplasmic binding protein-like II"/>
    <property type="match status" value="1"/>
</dbReference>
<dbReference type="Pfam" id="PF00496">
    <property type="entry name" value="SBP_bac_5"/>
    <property type="match status" value="1"/>
</dbReference>
<comment type="subcellular location">
    <subcellularLocation>
        <location evidence="1">Cell envelope</location>
    </subcellularLocation>
</comment>
<keyword evidence="6" id="KW-1133">Transmembrane helix</keyword>
<keyword evidence="3" id="KW-0813">Transport</keyword>
<evidence type="ECO:0000259" key="7">
    <source>
        <dbReference type="Pfam" id="PF00496"/>
    </source>
</evidence>
<dbReference type="CDD" id="cd00995">
    <property type="entry name" value="PBP2_NikA_DppA_OppA_like"/>
    <property type="match status" value="1"/>
</dbReference>
<keyword evidence="6" id="KW-0812">Transmembrane</keyword>
<protein>
    <submittedName>
        <fullName evidence="8">ABC transporter substrate-binding protein</fullName>
    </submittedName>
</protein>
<feature type="region of interest" description="Disordered" evidence="5">
    <location>
        <begin position="1"/>
        <end position="41"/>
    </location>
</feature>
<evidence type="ECO:0000256" key="4">
    <source>
        <dbReference type="ARBA" id="ARBA00022729"/>
    </source>
</evidence>
<comment type="similarity">
    <text evidence="2">Belongs to the bacterial solute-binding protein 5 family.</text>
</comment>
<sequence>MNAHHPPPGSLFRRTALSPGDLARTPFGGTAPRRAPSSRHATLRRVAATTAALFLLGGATAVPLPARPASADTSDGETLSIATAQQVDSFNPFTAQLAITTNVLRHVYDSLVTVDPQTNQPAPSLAESWESSDDGLTWTFHLREGVQFSDSEPLTADDVVWTFTTMMENESAAVANGNYVSGFESVTAEDDHTVVIELDQPQATMTSLNVPIVPRHVWEPILEREGDAFADYGNEDFPTVGSGPFVLTGHDRGRSITLEANPDHWRGAPGFERIVLRYYSEKDAAVEALRSGEVSFVYELTQAQAAALESAEDVEVNIADGKRFQAFTINPGAVTQDGEEFGDGHPALADRTLRQAIIMAIDNQEIVDKGHGGEAVAAGGYIPPRYEDFHWAPEGEEAILDFDPEAANAMLDEAGYERGEDGVRVSPDGDRLELRMHVHQDRPDNVNTGLVLVERLADIGIEVENLTVDPGVLSDALFAGEYDLIFTGWTVNPDPDYVLSIHTCGALPTEPGTMQGDAYFCDEEYDELYEAQLAEYGRQARAEIIHQLQEVLYREAVVNVLAYPNIMEAYRTDHIASIQYEPAEGGNIWGQDGYWAWWSAEPAAERTAGAASGPSAGVWIGVGAAVLVLAAVGGFLLLRRRSTMEDRE</sequence>
<accession>A0A7X6MEL1</accession>
<dbReference type="GO" id="GO:0015833">
    <property type="term" value="P:peptide transport"/>
    <property type="evidence" value="ECO:0007669"/>
    <property type="project" value="TreeGrafter"/>
</dbReference>
<dbReference type="InterPro" id="IPR000914">
    <property type="entry name" value="SBP_5_dom"/>
</dbReference>
<dbReference type="GO" id="GO:0030313">
    <property type="term" value="C:cell envelope"/>
    <property type="evidence" value="ECO:0007669"/>
    <property type="project" value="UniProtKB-SubCell"/>
</dbReference>
<evidence type="ECO:0000313" key="9">
    <source>
        <dbReference type="Proteomes" id="UP000553209"/>
    </source>
</evidence>
<evidence type="ECO:0000256" key="6">
    <source>
        <dbReference type="SAM" id="Phobius"/>
    </source>
</evidence>
<evidence type="ECO:0000256" key="2">
    <source>
        <dbReference type="ARBA" id="ARBA00005695"/>
    </source>
</evidence>
<keyword evidence="9" id="KW-1185">Reference proteome</keyword>
<gene>
    <name evidence="8" type="ORF">HGB44_19280</name>
</gene>